<organism evidence="12 13">
    <name type="scientific">Blautia obeum</name>
    <dbReference type="NCBI Taxonomy" id="40520"/>
    <lineage>
        <taxon>Bacteria</taxon>
        <taxon>Bacillati</taxon>
        <taxon>Bacillota</taxon>
        <taxon>Clostridia</taxon>
        <taxon>Lachnospirales</taxon>
        <taxon>Lachnospiraceae</taxon>
        <taxon>Blautia</taxon>
    </lineage>
</organism>
<dbReference type="PROSITE" id="PS51257">
    <property type="entry name" value="PROKAR_LIPOPROTEIN"/>
    <property type="match status" value="1"/>
</dbReference>
<keyword evidence="9" id="KW-0812">Transmembrane</keyword>
<keyword evidence="7" id="KW-0902">Two-component regulatory system</keyword>
<dbReference type="CDD" id="cd06225">
    <property type="entry name" value="HAMP"/>
    <property type="match status" value="1"/>
</dbReference>
<dbReference type="PRINTS" id="PR00344">
    <property type="entry name" value="BCTRLSENSOR"/>
</dbReference>
<feature type="transmembrane region" description="Helical" evidence="9">
    <location>
        <begin position="12"/>
        <end position="32"/>
    </location>
</feature>
<evidence type="ECO:0000256" key="3">
    <source>
        <dbReference type="ARBA" id="ARBA00012438"/>
    </source>
</evidence>
<evidence type="ECO:0000256" key="1">
    <source>
        <dbReference type="ARBA" id="ARBA00000085"/>
    </source>
</evidence>
<evidence type="ECO:0000256" key="2">
    <source>
        <dbReference type="ARBA" id="ARBA00004370"/>
    </source>
</evidence>
<dbReference type="InterPro" id="IPR004358">
    <property type="entry name" value="Sig_transdc_His_kin-like_C"/>
</dbReference>
<keyword evidence="8" id="KW-0175">Coiled coil</keyword>
<dbReference type="GO" id="GO:0004721">
    <property type="term" value="F:phosphoprotein phosphatase activity"/>
    <property type="evidence" value="ECO:0007669"/>
    <property type="project" value="TreeGrafter"/>
</dbReference>
<dbReference type="EC" id="2.7.13.3" evidence="3"/>
<reference evidence="12 13" key="1">
    <citation type="submission" date="2018-08" db="EMBL/GenBank/DDBJ databases">
        <title>A genome reference for cultivated species of the human gut microbiota.</title>
        <authorList>
            <person name="Zou Y."/>
            <person name="Xue W."/>
            <person name="Luo G."/>
        </authorList>
    </citation>
    <scope>NUCLEOTIDE SEQUENCE [LARGE SCALE GENOMIC DNA]</scope>
    <source>
        <strain evidence="12 13">AM22-9LB</strain>
    </source>
</reference>
<dbReference type="InterPro" id="IPR036097">
    <property type="entry name" value="HisK_dim/P_sf"/>
</dbReference>
<evidence type="ECO:0000256" key="6">
    <source>
        <dbReference type="ARBA" id="ARBA00022777"/>
    </source>
</evidence>
<comment type="caution">
    <text evidence="12">The sequence shown here is derived from an EMBL/GenBank/DDBJ whole genome shotgun (WGS) entry which is preliminary data.</text>
</comment>
<protein>
    <recommendedName>
        <fullName evidence="3">histidine kinase</fullName>
        <ecNumber evidence="3">2.7.13.3</ecNumber>
    </recommendedName>
</protein>
<dbReference type="PANTHER" id="PTHR45453:SF3">
    <property type="entry name" value="HISTIDINE KINASE"/>
    <property type="match status" value="1"/>
</dbReference>
<dbReference type="SUPFAM" id="SSF158472">
    <property type="entry name" value="HAMP domain-like"/>
    <property type="match status" value="1"/>
</dbReference>
<dbReference type="GO" id="GO:0005886">
    <property type="term" value="C:plasma membrane"/>
    <property type="evidence" value="ECO:0007669"/>
    <property type="project" value="TreeGrafter"/>
</dbReference>
<dbReference type="PROSITE" id="PS50885">
    <property type="entry name" value="HAMP"/>
    <property type="match status" value="1"/>
</dbReference>
<dbReference type="InterPro" id="IPR003660">
    <property type="entry name" value="HAMP_dom"/>
</dbReference>
<evidence type="ECO:0000313" key="13">
    <source>
        <dbReference type="Proteomes" id="UP000284220"/>
    </source>
</evidence>
<proteinExistence type="predicted"/>
<dbReference type="PROSITE" id="PS50109">
    <property type="entry name" value="HIS_KIN"/>
    <property type="match status" value="1"/>
</dbReference>
<evidence type="ECO:0000259" key="11">
    <source>
        <dbReference type="PROSITE" id="PS50885"/>
    </source>
</evidence>
<dbReference type="Pfam" id="PF00512">
    <property type="entry name" value="HisKA"/>
    <property type="match status" value="1"/>
</dbReference>
<comment type="subcellular location">
    <subcellularLocation>
        <location evidence="2">Membrane</location>
    </subcellularLocation>
</comment>
<dbReference type="GO" id="GO:0000155">
    <property type="term" value="F:phosphorelay sensor kinase activity"/>
    <property type="evidence" value="ECO:0007669"/>
    <property type="project" value="InterPro"/>
</dbReference>
<dbReference type="Gene3D" id="1.10.287.130">
    <property type="match status" value="1"/>
</dbReference>
<keyword evidence="5" id="KW-0808">Transferase</keyword>
<dbReference type="EMBL" id="QRHZ01000001">
    <property type="protein sequence ID" value="RHG20383.1"/>
    <property type="molecule type" value="Genomic_DNA"/>
</dbReference>
<dbReference type="Gene3D" id="3.30.565.10">
    <property type="entry name" value="Histidine kinase-like ATPase, C-terminal domain"/>
    <property type="match status" value="1"/>
</dbReference>
<name>A0A414SL94_9FIRM</name>
<feature type="domain" description="Histidine kinase" evidence="10">
    <location>
        <begin position="266"/>
        <end position="480"/>
    </location>
</feature>
<comment type="catalytic activity">
    <reaction evidence="1">
        <text>ATP + protein L-histidine = ADP + protein N-phospho-L-histidine.</text>
        <dbReference type="EC" id="2.7.13.3"/>
    </reaction>
</comment>
<gene>
    <name evidence="12" type="ORF">DW272_04105</name>
</gene>
<dbReference type="InterPro" id="IPR036890">
    <property type="entry name" value="HATPase_C_sf"/>
</dbReference>
<dbReference type="InterPro" id="IPR003594">
    <property type="entry name" value="HATPase_dom"/>
</dbReference>
<dbReference type="SUPFAM" id="SSF47384">
    <property type="entry name" value="Homodimeric domain of signal transducing histidine kinase"/>
    <property type="match status" value="1"/>
</dbReference>
<sequence length="486" mass="54534">MTKYIKQRLSVKIFIITFFLLGAACGGTYFFISKLLPATYSNLINVSTEKAAMHLVEQMTAFDNISDCENDISNFSKETNAAFWIEDSNGRMIYPDEASTETSTTSADCTVTFDEDESFIDMQPSGETTTNFYPFTLKNGTAYALAVQTDLFVVQQATKVLLSILPYVILMVFLLSLLCAWLYTRYITRPIVQLSKISKQMAELDFSGQCGTGREDELGCLAQNLNSLSASLSTALNDLQTANQQLKTDIEKEQELERQRVDFFSAASHELKTPLTILKGHLAGMLNGVCGYENHIEYMERSLAVVDRMEKLVKELLYVSKAEGTQKSEYKTINFAEIFRVQIATVTDLLEEKEQCLEANIPTRLYCEVEQAQMERAIQNILVNATHYSPSGELIRISLSETHGTIRGEIENTGVHVPDDSIPHLFEAFYRADTSRNRNTGGSGLGLYIVGKIMEMHQAKYGISNTNNGVLFWFELPCRQPVDNSI</sequence>
<dbReference type="RefSeq" id="WP_118197517.1">
    <property type="nucleotide sequence ID" value="NZ_JBCJBY010000001.1"/>
</dbReference>
<evidence type="ECO:0000256" key="9">
    <source>
        <dbReference type="SAM" id="Phobius"/>
    </source>
</evidence>
<dbReference type="GO" id="GO:0016036">
    <property type="term" value="P:cellular response to phosphate starvation"/>
    <property type="evidence" value="ECO:0007669"/>
    <property type="project" value="TreeGrafter"/>
</dbReference>
<feature type="coiled-coil region" evidence="8">
    <location>
        <begin position="225"/>
        <end position="259"/>
    </location>
</feature>
<evidence type="ECO:0000256" key="4">
    <source>
        <dbReference type="ARBA" id="ARBA00022553"/>
    </source>
</evidence>
<dbReference type="SUPFAM" id="SSF55874">
    <property type="entry name" value="ATPase domain of HSP90 chaperone/DNA topoisomerase II/histidine kinase"/>
    <property type="match status" value="1"/>
</dbReference>
<evidence type="ECO:0000256" key="5">
    <source>
        <dbReference type="ARBA" id="ARBA00022679"/>
    </source>
</evidence>
<keyword evidence="4" id="KW-0597">Phosphoprotein</keyword>
<dbReference type="AlphaFoldDB" id="A0A414SL94"/>
<dbReference type="SMART" id="SM00388">
    <property type="entry name" value="HisKA"/>
    <property type="match status" value="1"/>
</dbReference>
<dbReference type="InterPro" id="IPR005467">
    <property type="entry name" value="His_kinase_dom"/>
</dbReference>
<dbReference type="Pfam" id="PF02518">
    <property type="entry name" value="HATPase_c"/>
    <property type="match status" value="1"/>
</dbReference>
<feature type="transmembrane region" description="Helical" evidence="9">
    <location>
        <begin position="160"/>
        <end position="183"/>
    </location>
</feature>
<keyword evidence="6 12" id="KW-0418">Kinase</keyword>
<dbReference type="Proteomes" id="UP000284220">
    <property type="component" value="Unassembled WGS sequence"/>
</dbReference>
<dbReference type="SMART" id="SM00387">
    <property type="entry name" value="HATPase_c"/>
    <property type="match status" value="1"/>
</dbReference>
<dbReference type="Gene3D" id="6.10.340.10">
    <property type="match status" value="1"/>
</dbReference>
<dbReference type="Pfam" id="PF00672">
    <property type="entry name" value="HAMP"/>
    <property type="match status" value="1"/>
</dbReference>
<dbReference type="PANTHER" id="PTHR45453">
    <property type="entry name" value="PHOSPHATE REGULON SENSOR PROTEIN PHOR"/>
    <property type="match status" value="1"/>
</dbReference>
<dbReference type="CDD" id="cd00082">
    <property type="entry name" value="HisKA"/>
    <property type="match status" value="1"/>
</dbReference>
<evidence type="ECO:0000256" key="7">
    <source>
        <dbReference type="ARBA" id="ARBA00023012"/>
    </source>
</evidence>
<dbReference type="SMART" id="SM00304">
    <property type="entry name" value="HAMP"/>
    <property type="match status" value="1"/>
</dbReference>
<keyword evidence="9" id="KW-1133">Transmembrane helix</keyword>
<keyword evidence="9" id="KW-0472">Membrane</keyword>
<evidence type="ECO:0000259" key="10">
    <source>
        <dbReference type="PROSITE" id="PS50109"/>
    </source>
</evidence>
<accession>A0A414SL94</accession>
<evidence type="ECO:0000256" key="8">
    <source>
        <dbReference type="SAM" id="Coils"/>
    </source>
</evidence>
<dbReference type="InterPro" id="IPR050351">
    <property type="entry name" value="BphY/WalK/GraS-like"/>
</dbReference>
<dbReference type="InterPro" id="IPR003661">
    <property type="entry name" value="HisK_dim/P_dom"/>
</dbReference>
<feature type="domain" description="HAMP" evidence="11">
    <location>
        <begin position="185"/>
        <end position="237"/>
    </location>
</feature>
<evidence type="ECO:0000313" key="12">
    <source>
        <dbReference type="EMBL" id="RHG20383.1"/>
    </source>
</evidence>